<dbReference type="InterPro" id="IPR029055">
    <property type="entry name" value="Ntn_hydrolases_N"/>
</dbReference>
<evidence type="ECO:0000313" key="11">
    <source>
        <dbReference type="EMBL" id="KAK7402522.1"/>
    </source>
</evidence>
<organism evidence="11 12">
    <name type="scientific">Neonectria punicea</name>
    <dbReference type="NCBI Taxonomy" id="979145"/>
    <lineage>
        <taxon>Eukaryota</taxon>
        <taxon>Fungi</taxon>
        <taxon>Dikarya</taxon>
        <taxon>Ascomycota</taxon>
        <taxon>Pezizomycotina</taxon>
        <taxon>Sordariomycetes</taxon>
        <taxon>Hypocreomycetidae</taxon>
        <taxon>Hypocreales</taxon>
        <taxon>Nectriaceae</taxon>
        <taxon>Neonectria</taxon>
    </lineage>
</organism>
<reference evidence="11 12" key="1">
    <citation type="journal article" date="2025" name="Microbiol. Resour. Announc.">
        <title>Draft genome sequences for Neonectria magnoliae and Neonectria punicea, canker pathogens of Liriodendron tulipifera and Acer saccharum in West Virginia.</title>
        <authorList>
            <person name="Petronek H.M."/>
            <person name="Kasson M.T."/>
            <person name="Metheny A.M."/>
            <person name="Stauder C.M."/>
            <person name="Lovett B."/>
            <person name="Lynch S.C."/>
            <person name="Garnas J.R."/>
            <person name="Kasson L.R."/>
            <person name="Stajich J.E."/>
        </authorList>
    </citation>
    <scope>NUCLEOTIDE SEQUENCE [LARGE SCALE GENOMIC DNA]</scope>
    <source>
        <strain evidence="11 12">NRRL 64653</strain>
    </source>
</reference>
<comment type="catalytic activity">
    <reaction evidence="8">
        <text>5-phospho-beta-D-ribosylamine + L-glutamate + diphosphate = 5-phospho-alpha-D-ribose 1-diphosphate + L-glutamine + H2O</text>
        <dbReference type="Rhea" id="RHEA:14905"/>
        <dbReference type="ChEBI" id="CHEBI:15377"/>
        <dbReference type="ChEBI" id="CHEBI:29985"/>
        <dbReference type="ChEBI" id="CHEBI:33019"/>
        <dbReference type="ChEBI" id="CHEBI:58017"/>
        <dbReference type="ChEBI" id="CHEBI:58359"/>
        <dbReference type="ChEBI" id="CHEBI:58681"/>
        <dbReference type="EC" id="2.4.2.14"/>
    </reaction>
</comment>
<dbReference type="Pfam" id="PF00156">
    <property type="entry name" value="Pribosyltran"/>
    <property type="match status" value="1"/>
</dbReference>
<dbReference type="PANTHER" id="PTHR11907">
    <property type="entry name" value="AMIDOPHOSPHORIBOSYLTRANSFERASE"/>
    <property type="match status" value="1"/>
</dbReference>
<feature type="domain" description="Glutamine amidotransferase type-2" evidence="10">
    <location>
        <begin position="1"/>
        <end position="171"/>
    </location>
</feature>
<evidence type="ECO:0000256" key="7">
    <source>
        <dbReference type="ARBA" id="ARBA00022962"/>
    </source>
</evidence>
<comment type="pathway">
    <text evidence="1 8">Purine metabolism; IMP biosynthesis via de novo pathway; N(1)-(5-phospho-D-ribosyl)glycinamide from 5-phospho-alpha-D-ribose 1-diphosphate: step 1/2.</text>
</comment>
<dbReference type="PIRSF" id="PIRSF000485">
    <property type="entry name" value="Amd_phspho_trans"/>
    <property type="match status" value="1"/>
</dbReference>
<dbReference type="EMBL" id="JAZAVJ010000298">
    <property type="protein sequence ID" value="KAK7402522.1"/>
    <property type="molecule type" value="Genomic_DNA"/>
</dbReference>
<dbReference type="Gene3D" id="3.40.50.2020">
    <property type="match status" value="1"/>
</dbReference>
<sequence>MGLGHLRYPTMGTTSASEAQPFYVNAPFGISMAVNGNLVNTEYLRKFLDEEAHRHVNSDSDSELLLNIFAHGLQKLGKTRANSDDIFTALGDVYSMCQGAFACTAMIAGFGILCFRDANGIRPLCLGSRPSATLPGATDYFMASESVALKQLGFGNIVDILPGQAVFFEKGGAAPKFRQIIERKTYTPDCFEYVYFARPDSCIDGISVYRSRQNMGEKLAKKIRDVLGEKGVAEIDAVIPVPETSNIAAAALASKLGKPYVTALIKNQYVHRTFILPNQSARQKSVRRKLSPIESEFRGKNLIIVDDSLVRGTTSRQIVQMAREAGALRVVFVSCSPECTHPHIYGIDLADPVDLVAHGRTRQEIAEYIGADEVIFEDLDGKNGLKAACIEAAEGTTEVQDFEVGVFCGKYVTGVPEGYFEHLSDIRSGKRGQKATLTNITAGGGDGSVVSSSGPTNGPPGGDEASAGRNVNGVKVPEHREDISLYNFASEMRPHEK</sequence>
<dbReference type="CDD" id="cd06223">
    <property type="entry name" value="PRTases_typeI"/>
    <property type="match status" value="1"/>
</dbReference>
<proteinExistence type="inferred from homology"/>
<dbReference type="Pfam" id="PF13522">
    <property type="entry name" value="GATase_6"/>
    <property type="match status" value="1"/>
</dbReference>
<dbReference type="SUPFAM" id="SSF56235">
    <property type="entry name" value="N-terminal nucleophile aminohydrolases (Ntn hydrolases)"/>
    <property type="match status" value="1"/>
</dbReference>
<dbReference type="SUPFAM" id="SSF53271">
    <property type="entry name" value="PRTase-like"/>
    <property type="match status" value="1"/>
</dbReference>
<dbReference type="PROSITE" id="PS51278">
    <property type="entry name" value="GATASE_TYPE_2"/>
    <property type="match status" value="1"/>
</dbReference>
<dbReference type="InterPro" id="IPR005854">
    <property type="entry name" value="PurF"/>
</dbReference>
<keyword evidence="5 8" id="KW-0808">Transferase</keyword>
<accession>A0ABR1GKV2</accession>
<dbReference type="EC" id="2.4.2.14" evidence="3 8"/>
<evidence type="ECO:0000313" key="12">
    <source>
        <dbReference type="Proteomes" id="UP001498476"/>
    </source>
</evidence>
<dbReference type="InterPro" id="IPR029057">
    <property type="entry name" value="PRTase-like"/>
</dbReference>
<dbReference type="InterPro" id="IPR000836">
    <property type="entry name" value="PRTase_dom"/>
</dbReference>
<evidence type="ECO:0000256" key="5">
    <source>
        <dbReference type="ARBA" id="ARBA00022679"/>
    </source>
</evidence>
<evidence type="ECO:0000256" key="6">
    <source>
        <dbReference type="ARBA" id="ARBA00022755"/>
    </source>
</evidence>
<dbReference type="InterPro" id="IPR017932">
    <property type="entry name" value="GATase_2_dom"/>
</dbReference>
<evidence type="ECO:0000256" key="3">
    <source>
        <dbReference type="ARBA" id="ARBA00011941"/>
    </source>
</evidence>
<protein>
    <recommendedName>
        <fullName evidence="3 8">Amidophosphoribosyltransferase</fullName>
        <shortName evidence="8">ATase</shortName>
        <ecNumber evidence="3 8">2.4.2.14</ecNumber>
    </recommendedName>
    <alternativeName>
        <fullName evidence="8">Glutamine phosphoribosylpyrophosphate amidotransferase</fullName>
    </alternativeName>
</protein>
<feature type="region of interest" description="Disordered" evidence="9">
    <location>
        <begin position="440"/>
        <end position="478"/>
    </location>
</feature>
<keyword evidence="4 8" id="KW-0328">Glycosyltransferase</keyword>
<evidence type="ECO:0000256" key="2">
    <source>
        <dbReference type="ARBA" id="ARBA00010138"/>
    </source>
</evidence>
<dbReference type="Proteomes" id="UP001498476">
    <property type="component" value="Unassembled WGS sequence"/>
</dbReference>
<comment type="similarity">
    <text evidence="2 8">In the C-terminal section; belongs to the purine/pyrimidine phosphoribosyltransferase family.</text>
</comment>
<comment type="caution">
    <text evidence="11">The sequence shown here is derived from an EMBL/GenBank/DDBJ whole genome shotgun (WGS) entry which is preliminary data.</text>
</comment>
<name>A0ABR1GKV2_9HYPO</name>
<evidence type="ECO:0000256" key="8">
    <source>
        <dbReference type="PIRNR" id="PIRNR000485"/>
    </source>
</evidence>
<keyword evidence="7" id="KW-0315">Glutamine amidotransferase</keyword>
<evidence type="ECO:0000259" key="10">
    <source>
        <dbReference type="PROSITE" id="PS51278"/>
    </source>
</evidence>
<dbReference type="Gene3D" id="3.60.20.10">
    <property type="entry name" value="Glutamine Phosphoribosylpyrophosphate, subunit 1, domain 1"/>
    <property type="match status" value="1"/>
</dbReference>
<keyword evidence="6 8" id="KW-0658">Purine biosynthesis</keyword>
<evidence type="ECO:0000256" key="4">
    <source>
        <dbReference type="ARBA" id="ARBA00022676"/>
    </source>
</evidence>
<evidence type="ECO:0000256" key="9">
    <source>
        <dbReference type="SAM" id="MobiDB-lite"/>
    </source>
</evidence>
<keyword evidence="12" id="KW-1185">Reference proteome</keyword>
<evidence type="ECO:0000256" key="1">
    <source>
        <dbReference type="ARBA" id="ARBA00005209"/>
    </source>
</evidence>
<gene>
    <name evidence="11" type="ORF">QQX98_011730</name>
</gene>